<name>A0A8B2NN30_9HYPH</name>
<feature type="transmembrane region" description="Helical" evidence="1">
    <location>
        <begin position="12"/>
        <end position="33"/>
    </location>
</feature>
<evidence type="ECO:0000256" key="1">
    <source>
        <dbReference type="SAM" id="Phobius"/>
    </source>
</evidence>
<dbReference type="RefSeq" id="WP_111350669.1">
    <property type="nucleotide sequence ID" value="NZ_JAIWKD010000005.1"/>
</dbReference>
<proteinExistence type="predicted"/>
<keyword evidence="1" id="KW-1133">Transmembrane helix</keyword>
<dbReference type="AlphaFoldDB" id="A0A8B2NN30"/>
<keyword evidence="3" id="KW-1185">Reference proteome</keyword>
<keyword evidence="1" id="KW-0472">Membrane</keyword>
<evidence type="ECO:0000313" key="2">
    <source>
        <dbReference type="EMBL" id="RAH98137.1"/>
    </source>
</evidence>
<protein>
    <submittedName>
        <fullName evidence="2">Uncharacterized protein</fullName>
    </submittedName>
</protein>
<gene>
    <name evidence="2" type="ORF">DLJ53_25795</name>
</gene>
<dbReference type="OrthoDB" id="8115457at2"/>
<dbReference type="Proteomes" id="UP000249590">
    <property type="component" value="Unassembled WGS sequence"/>
</dbReference>
<evidence type="ECO:0000313" key="3">
    <source>
        <dbReference type="Proteomes" id="UP000249590"/>
    </source>
</evidence>
<reference evidence="2 3" key="1">
    <citation type="submission" date="2018-05" db="EMBL/GenBank/DDBJ databases">
        <title>Acuticoccus sediminis sp. nov., isolated from deep-sea sediment of Indian Ocean.</title>
        <authorList>
            <person name="Liu X."/>
            <person name="Lai Q."/>
            <person name="Du Y."/>
            <person name="Sun F."/>
            <person name="Zhang X."/>
            <person name="Wang S."/>
            <person name="Shao Z."/>
        </authorList>
    </citation>
    <scope>NUCLEOTIDE SEQUENCE [LARGE SCALE GENOMIC DNA]</scope>
    <source>
        <strain evidence="2 3">PTG4-2</strain>
    </source>
</reference>
<feature type="transmembrane region" description="Helical" evidence="1">
    <location>
        <begin position="53"/>
        <end position="75"/>
    </location>
</feature>
<dbReference type="EMBL" id="QHHQ01000007">
    <property type="protein sequence ID" value="RAH98137.1"/>
    <property type="molecule type" value="Genomic_DNA"/>
</dbReference>
<accession>A0A8B2NN30</accession>
<keyword evidence="1" id="KW-0812">Transmembrane</keyword>
<sequence length="111" mass="12127">MRRTHDYRLIRFLAGHAAVGALIAVAAVSLLVIGDVGGLRGLVMRNDAGYLALAVMLGFFVITFASVQMSVALMLHTGEEPAGRKDRDVPAGMKLQPIRITARDHRPTRRY</sequence>
<comment type="caution">
    <text evidence="2">The sequence shown here is derived from an EMBL/GenBank/DDBJ whole genome shotgun (WGS) entry which is preliminary data.</text>
</comment>
<organism evidence="2 3">
    <name type="scientific">Acuticoccus sediminis</name>
    <dbReference type="NCBI Taxonomy" id="2184697"/>
    <lineage>
        <taxon>Bacteria</taxon>
        <taxon>Pseudomonadati</taxon>
        <taxon>Pseudomonadota</taxon>
        <taxon>Alphaproteobacteria</taxon>
        <taxon>Hyphomicrobiales</taxon>
        <taxon>Amorphaceae</taxon>
        <taxon>Acuticoccus</taxon>
    </lineage>
</organism>